<dbReference type="Pfam" id="PF00400">
    <property type="entry name" value="WD40"/>
    <property type="match status" value="3"/>
</dbReference>
<evidence type="ECO:0000256" key="2">
    <source>
        <dbReference type="ARBA" id="ARBA00022737"/>
    </source>
</evidence>
<evidence type="ECO:0000256" key="1">
    <source>
        <dbReference type="ARBA" id="ARBA00022574"/>
    </source>
</evidence>
<dbReference type="SMART" id="SM00320">
    <property type="entry name" value="WD40"/>
    <property type="match status" value="3"/>
</dbReference>
<proteinExistence type="predicted"/>
<sequence length="186" mass="19964">MSPTSGYVHVTVAGGSDKTSHRNVTVVPSITDCTPGVMEDNYSIIHKQENAHDDSIWSCAMGRSNKDNSPDGKFIACGAIDGIVNVFDIATGKLIHTLEGHGHAKPIRSLCFSPDSQLLVTGSDDNQIKIYDVLHANLAGTLSGHASWVLSVAFSPDNTHFVSSGKNSVNGYTDNVMTYRSAENKW</sequence>
<dbReference type="InterPro" id="IPR001680">
    <property type="entry name" value="WD40_rpt"/>
</dbReference>
<keyword evidence="5" id="KW-1185">Reference proteome</keyword>
<reference evidence="4" key="1">
    <citation type="submission" date="2022-11" db="EMBL/GenBank/DDBJ databases">
        <title>Centuries of genome instability and evolution in soft-shell clam transmissible cancer (bioRxiv).</title>
        <authorList>
            <person name="Hart S.F.M."/>
            <person name="Yonemitsu M.A."/>
            <person name="Giersch R.M."/>
            <person name="Beal B.F."/>
            <person name="Arriagada G."/>
            <person name="Davis B.W."/>
            <person name="Ostrander E.A."/>
            <person name="Goff S.P."/>
            <person name="Metzger M.J."/>
        </authorList>
    </citation>
    <scope>NUCLEOTIDE SEQUENCE</scope>
    <source>
        <strain evidence="4">MELC-2E11</strain>
        <tissue evidence="4">Siphon/mantle</tissue>
    </source>
</reference>
<dbReference type="PANTHER" id="PTHR44090:SF1">
    <property type="entry name" value="SUPERKILLER COMPLEX PROTEIN 8"/>
    <property type="match status" value="1"/>
</dbReference>
<keyword evidence="1 3" id="KW-0853">WD repeat</keyword>
<gene>
    <name evidence="4" type="ORF">MAR_003668</name>
</gene>
<accession>A0ABY7G6S0</accession>
<evidence type="ECO:0000313" key="5">
    <source>
        <dbReference type="Proteomes" id="UP001164746"/>
    </source>
</evidence>
<dbReference type="InterPro" id="IPR036322">
    <property type="entry name" value="WD40_repeat_dom_sf"/>
</dbReference>
<keyword evidence="2" id="KW-0677">Repeat</keyword>
<dbReference type="PANTHER" id="PTHR44090">
    <property type="entry name" value="WD REPEAT-CONTAINING PROTEIN 61"/>
    <property type="match status" value="1"/>
</dbReference>
<name>A0ABY7G6S0_MYAAR</name>
<protein>
    <submittedName>
        <fullName evidence="4">WDR61-like protein</fullName>
    </submittedName>
</protein>
<dbReference type="Gene3D" id="2.130.10.10">
    <property type="entry name" value="YVTN repeat-like/Quinoprotein amine dehydrogenase"/>
    <property type="match status" value="1"/>
</dbReference>
<dbReference type="SUPFAM" id="SSF50978">
    <property type="entry name" value="WD40 repeat-like"/>
    <property type="match status" value="1"/>
</dbReference>
<dbReference type="PROSITE" id="PS50082">
    <property type="entry name" value="WD_REPEATS_2"/>
    <property type="match status" value="1"/>
</dbReference>
<evidence type="ECO:0000313" key="4">
    <source>
        <dbReference type="EMBL" id="WAR30100.1"/>
    </source>
</evidence>
<dbReference type="InterPro" id="IPR051510">
    <property type="entry name" value="SKI8"/>
</dbReference>
<dbReference type="EMBL" id="CP111027">
    <property type="protein sequence ID" value="WAR30100.1"/>
    <property type="molecule type" value="Genomic_DNA"/>
</dbReference>
<organism evidence="4 5">
    <name type="scientific">Mya arenaria</name>
    <name type="common">Soft-shell clam</name>
    <dbReference type="NCBI Taxonomy" id="6604"/>
    <lineage>
        <taxon>Eukaryota</taxon>
        <taxon>Metazoa</taxon>
        <taxon>Spiralia</taxon>
        <taxon>Lophotrochozoa</taxon>
        <taxon>Mollusca</taxon>
        <taxon>Bivalvia</taxon>
        <taxon>Autobranchia</taxon>
        <taxon>Heteroconchia</taxon>
        <taxon>Euheterodonta</taxon>
        <taxon>Imparidentia</taxon>
        <taxon>Neoheterodontei</taxon>
        <taxon>Myida</taxon>
        <taxon>Myoidea</taxon>
        <taxon>Myidae</taxon>
        <taxon>Mya</taxon>
    </lineage>
</organism>
<evidence type="ECO:0000256" key="3">
    <source>
        <dbReference type="PROSITE-ProRule" id="PRU00221"/>
    </source>
</evidence>
<dbReference type="Proteomes" id="UP001164746">
    <property type="component" value="Chromosome 16"/>
</dbReference>
<dbReference type="InterPro" id="IPR015943">
    <property type="entry name" value="WD40/YVTN_repeat-like_dom_sf"/>
</dbReference>
<feature type="repeat" description="WD" evidence="3">
    <location>
        <begin position="100"/>
        <end position="133"/>
    </location>
</feature>
<dbReference type="PROSITE" id="PS50294">
    <property type="entry name" value="WD_REPEATS_REGION"/>
    <property type="match status" value="1"/>
</dbReference>